<dbReference type="PANTHER" id="PTHR44846">
    <property type="entry name" value="MANNOSYL-D-GLYCERATE TRANSPORT/METABOLISM SYSTEM REPRESSOR MNGR-RELATED"/>
    <property type="match status" value="1"/>
</dbReference>
<dbReference type="PANTHER" id="PTHR44846:SF1">
    <property type="entry name" value="MANNOSYL-D-GLYCERATE TRANSPORT_METABOLISM SYSTEM REPRESSOR MNGR-RELATED"/>
    <property type="match status" value="1"/>
</dbReference>
<evidence type="ECO:0000259" key="4">
    <source>
        <dbReference type="PROSITE" id="PS50949"/>
    </source>
</evidence>
<protein>
    <submittedName>
        <fullName evidence="5">UTRA domain-containing protein</fullName>
    </submittedName>
</protein>
<dbReference type="GO" id="GO:0003677">
    <property type="term" value="F:DNA binding"/>
    <property type="evidence" value="ECO:0007669"/>
    <property type="project" value="UniProtKB-KW"/>
</dbReference>
<evidence type="ECO:0000256" key="2">
    <source>
        <dbReference type="ARBA" id="ARBA00023125"/>
    </source>
</evidence>
<sequence>MRSTKTNVPLYQQLAETLKQLMASGNIGAKEPMPAERELAITYQVSRDTVRKAIRLLEEQGLLYSDHGRGTFAAPESVRQMSRFLDSFTDDTIKRGGVPGQTILSMETVVANMAIASLLHMQPDEPLLRIKRVRLMNNKPIGLQESFLRLPEGAQLTQKELEQVGSLYRILIDKFGIKPSESLESVGAVAAQAEDVALLGVTLGAPLLLCERVMLSDRREPVEYCEMKYVPPYRYKTRISKGSAG</sequence>
<dbReference type="SUPFAM" id="SSF46785">
    <property type="entry name" value="Winged helix' DNA-binding domain"/>
    <property type="match status" value="1"/>
</dbReference>
<dbReference type="Proteomes" id="UP000481037">
    <property type="component" value="Unassembled WGS sequence"/>
</dbReference>
<dbReference type="GO" id="GO:0003700">
    <property type="term" value="F:DNA-binding transcription factor activity"/>
    <property type="evidence" value="ECO:0007669"/>
    <property type="project" value="InterPro"/>
</dbReference>
<comment type="caution">
    <text evidence="5">The sequence shown here is derived from an EMBL/GenBank/DDBJ whole genome shotgun (WGS) entry which is preliminary data.</text>
</comment>
<dbReference type="SMART" id="SM00866">
    <property type="entry name" value="UTRA"/>
    <property type="match status" value="1"/>
</dbReference>
<dbReference type="InterPro" id="IPR011663">
    <property type="entry name" value="UTRA"/>
</dbReference>
<keyword evidence="2" id="KW-0238">DNA-binding</keyword>
<reference evidence="5 6" key="1">
    <citation type="submission" date="2019-11" db="EMBL/GenBank/DDBJ databases">
        <title>Novel species isolated from a subtropical stream in China.</title>
        <authorList>
            <person name="Lu H."/>
        </authorList>
    </citation>
    <scope>NUCLEOTIDE SEQUENCE [LARGE SCALE GENOMIC DNA]</scope>
    <source>
        <strain evidence="5 6">FT25W</strain>
    </source>
</reference>
<dbReference type="Gene3D" id="1.10.10.10">
    <property type="entry name" value="Winged helix-like DNA-binding domain superfamily/Winged helix DNA-binding domain"/>
    <property type="match status" value="1"/>
</dbReference>
<dbReference type="RefSeq" id="WP_154367279.1">
    <property type="nucleotide sequence ID" value="NZ_WKJM01000009.1"/>
</dbReference>
<keyword evidence="6" id="KW-1185">Reference proteome</keyword>
<dbReference type="InterPro" id="IPR036390">
    <property type="entry name" value="WH_DNA-bd_sf"/>
</dbReference>
<name>A0A6L5QI75_9BURK</name>
<dbReference type="PRINTS" id="PR00035">
    <property type="entry name" value="HTHGNTR"/>
</dbReference>
<dbReference type="SMART" id="SM00345">
    <property type="entry name" value="HTH_GNTR"/>
    <property type="match status" value="1"/>
</dbReference>
<dbReference type="Gene3D" id="3.40.1410.10">
    <property type="entry name" value="Chorismate lyase-like"/>
    <property type="match status" value="1"/>
</dbReference>
<dbReference type="InterPro" id="IPR036388">
    <property type="entry name" value="WH-like_DNA-bd_sf"/>
</dbReference>
<proteinExistence type="predicted"/>
<keyword evidence="1" id="KW-0805">Transcription regulation</keyword>
<organism evidence="5 6">
    <name type="scientific">Duganella alba</name>
    <dbReference type="NCBI Taxonomy" id="2666081"/>
    <lineage>
        <taxon>Bacteria</taxon>
        <taxon>Pseudomonadati</taxon>
        <taxon>Pseudomonadota</taxon>
        <taxon>Betaproteobacteria</taxon>
        <taxon>Burkholderiales</taxon>
        <taxon>Oxalobacteraceae</taxon>
        <taxon>Telluria group</taxon>
        <taxon>Duganella</taxon>
    </lineage>
</organism>
<evidence type="ECO:0000313" key="5">
    <source>
        <dbReference type="EMBL" id="MRX08661.1"/>
    </source>
</evidence>
<dbReference type="EMBL" id="WKJM01000009">
    <property type="protein sequence ID" value="MRX08661.1"/>
    <property type="molecule type" value="Genomic_DNA"/>
</dbReference>
<feature type="domain" description="HTH gntR-type" evidence="4">
    <location>
        <begin position="8"/>
        <end position="76"/>
    </location>
</feature>
<accession>A0A6L5QI75</accession>
<dbReference type="Pfam" id="PF07702">
    <property type="entry name" value="UTRA"/>
    <property type="match status" value="1"/>
</dbReference>
<dbReference type="GO" id="GO:0045892">
    <property type="term" value="P:negative regulation of DNA-templated transcription"/>
    <property type="evidence" value="ECO:0007669"/>
    <property type="project" value="TreeGrafter"/>
</dbReference>
<evidence type="ECO:0000313" key="6">
    <source>
        <dbReference type="Proteomes" id="UP000481037"/>
    </source>
</evidence>
<dbReference type="Pfam" id="PF00392">
    <property type="entry name" value="GntR"/>
    <property type="match status" value="1"/>
</dbReference>
<dbReference type="InterPro" id="IPR028978">
    <property type="entry name" value="Chorismate_lyase_/UTRA_dom_sf"/>
</dbReference>
<dbReference type="InterPro" id="IPR000524">
    <property type="entry name" value="Tscrpt_reg_HTH_GntR"/>
</dbReference>
<dbReference type="PROSITE" id="PS50949">
    <property type="entry name" value="HTH_GNTR"/>
    <property type="match status" value="1"/>
</dbReference>
<dbReference type="SUPFAM" id="SSF64288">
    <property type="entry name" value="Chorismate lyase-like"/>
    <property type="match status" value="1"/>
</dbReference>
<keyword evidence="3" id="KW-0804">Transcription</keyword>
<evidence type="ECO:0000256" key="1">
    <source>
        <dbReference type="ARBA" id="ARBA00023015"/>
    </source>
</evidence>
<evidence type="ECO:0000256" key="3">
    <source>
        <dbReference type="ARBA" id="ARBA00023163"/>
    </source>
</evidence>
<dbReference type="CDD" id="cd07377">
    <property type="entry name" value="WHTH_GntR"/>
    <property type="match status" value="1"/>
</dbReference>
<dbReference type="InterPro" id="IPR050679">
    <property type="entry name" value="Bact_HTH_transcr_reg"/>
</dbReference>
<gene>
    <name evidence="5" type="ORF">GJ697_12510</name>
</gene>
<dbReference type="AlphaFoldDB" id="A0A6L5QI75"/>